<dbReference type="AlphaFoldDB" id="A0A410RUF6"/>
<dbReference type="PROSITE" id="PS51257">
    <property type="entry name" value="PROKAR_LIPOPROTEIN"/>
    <property type="match status" value="1"/>
</dbReference>
<dbReference type="Pfam" id="PF11617">
    <property type="entry name" value="Cu-binding_MopE"/>
    <property type="match status" value="2"/>
</dbReference>
<protein>
    <submittedName>
        <fullName evidence="1">BNR repeat domain protein</fullName>
    </submittedName>
</protein>
<proteinExistence type="predicted"/>
<dbReference type="EMBL" id="CP034669">
    <property type="protein sequence ID" value="QAT85451.1"/>
    <property type="molecule type" value="Genomic_DNA"/>
</dbReference>
<gene>
    <name evidence="1" type="ORF">EJ065_3891</name>
</gene>
<sequence>MRLFLVAVLASVLAGCPKGDELKSAALRVQLHYEGFRPGCVTLTVTDQAEVSRHVTTNVNVSGGAPPGTLSVAVFRQAGWSHDVKLLARAHEQSCEGAQVATAEATASLAKDGITPVELLLGATDGDGDGYVASSEGGTDCKDDDPSVGGPLPWYTDRDGDNYGSSLLPPVTACTAPSFNSVSRAGDCNDNDSQVHPGQEEFRCDGRDDNCDSAVDESFDVGGMCFNELDCQGVKACSGTNGGVACTATATPVPYYVDTDGDGAAGTEAGRKCGTIPANASTVASDCDESSRFRAPGLPEVCDRIDNDCSGVADNGVACSMDWQTPPVTDTTAWKAVATDGTTTVWVAGDDSKLARSRMDLTGGRYVTCDGDWKAAWVAASGELFLAGGKDGAGRFARATSNAGECTTEIRGVPQVMNGLVGIENPTGAPTLYGVTGGGRSFRWTPPAAPEQTQPNPVDANLRAISAAGRVETLLAVGKKNSNDAPVAFRFDAASSTWSEEAIPTTLTGELRGVHVVNANYAYAVGDNGMVFERVNGVWSAMKPVPAAYSNRSLQDVVAFGKTAVYVATTDAGSNGGAVLFFNGTDWSTVYTDAGSPARALRSLDGKTPTGVVTAGDRGTAASFVTNR</sequence>
<evidence type="ECO:0000313" key="2">
    <source>
        <dbReference type="Proteomes" id="UP000288758"/>
    </source>
</evidence>
<evidence type="ECO:0000313" key="1">
    <source>
        <dbReference type="EMBL" id="QAT85451.1"/>
    </source>
</evidence>
<reference evidence="1 2" key="1">
    <citation type="submission" date="2018-12" db="EMBL/GenBank/DDBJ databases">
        <title>Complete Genome Sequence of the Corallopyronin A producing Myxobacterium Corallococcus coralloides B035.</title>
        <authorList>
            <person name="Bouhired S.M."/>
            <person name="Rupp O."/>
            <person name="Blom J."/>
            <person name="Schaeberle T.F."/>
            <person name="Kehraus S."/>
            <person name="Schiefer A."/>
            <person name="Pfarr K."/>
            <person name="Goesmann A."/>
            <person name="Hoerauf A."/>
            <person name="Koenig G.M."/>
        </authorList>
    </citation>
    <scope>NUCLEOTIDE SEQUENCE [LARGE SCALE GENOMIC DNA]</scope>
    <source>
        <strain evidence="1 2">B035</strain>
    </source>
</reference>
<dbReference type="RefSeq" id="WP_128797217.1">
    <property type="nucleotide sequence ID" value="NZ_CP034669.1"/>
</dbReference>
<accession>A0A410RUF6</accession>
<organism evidence="1 2">
    <name type="scientific">Corallococcus coralloides</name>
    <name type="common">Myxococcus coralloides</name>
    <dbReference type="NCBI Taxonomy" id="184914"/>
    <lineage>
        <taxon>Bacteria</taxon>
        <taxon>Pseudomonadati</taxon>
        <taxon>Myxococcota</taxon>
        <taxon>Myxococcia</taxon>
        <taxon>Myxococcales</taxon>
        <taxon>Cystobacterineae</taxon>
        <taxon>Myxococcaceae</taxon>
        <taxon>Corallococcus</taxon>
    </lineage>
</organism>
<dbReference type="Proteomes" id="UP000288758">
    <property type="component" value="Chromosome"/>
</dbReference>
<name>A0A410RUF6_CORCK</name>
<dbReference type="InterPro" id="IPR021655">
    <property type="entry name" value="Put_metal-bd"/>
</dbReference>